<evidence type="ECO:0000256" key="4">
    <source>
        <dbReference type="SAM" id="MobiDB-lite"/>
    </source>
</evidence>
<evidence type="ECO:0000256" key="1">
    <source>
        <dbReference type="ARBA" id="ARBA00022676"/>
    </source>
</evidence>
<dbReference type="GO" id="GO:0016763">
    <property type="term" value="F:pentosyltransferase activity"/>
    <property type="evidence" value="ECO:0007669"/>
    <property type="project" value="UniProtKB-ARBA"/>
</dbReference>
<feature type="compositionally biased region" description="Basic and acidic residues" evidence="4">
    <location>
        <begin position="18"/>
        <end position="31"/>
    </location>
</feature>
<accession>K8ER88</accession>
<feature type="domain" description="Glycosyltransferase 61 catalytic" evidence="5">
    <location>
        <begin position="331"/>
        <end position="428"/>
    </location>
</feature>
<sequence>MTRVERVKMVRERRMKGAKKDDGERRGERRRSYLKTHGKKLRSDGEEEKFVVGDDDDEDDEDVAARRQKEIEEYINRNKDCENEDHLLGAKLPSLEQQTKRYCEKDRTTEIVCLHRKMQYPETHCMASNVKIDARMFRQWISSGKDESKYYPKEIVSKGILGGNCGRDPAFVSAQFGKGGQEILMNAFRDDRSSDCSLRGDTKKFLGTVFIIAHSYGGGNPWHELEEILHIYASMRIHGLEKTLKRNGFVVLFDGINLGDWKKTHPIYHPLVDSWFGGREAKTMKEVLGDSDCATFEKVAFIPHGGTSQLSRGSGDAGAKNCRISPVVHGFAKTILSAHPEIEKIRAEKIVFIHRGKGTSTSRPVHGYAEFINQLRLNMQRNVQVVDFAELKDIFEQMKVARGAKVLIGEHGAALTHGIWMHPGTTLVEIRQKFRCHCYENVAAWTGLKYNRLESVGTALATSLQSYAKGRRR</sequence>
<dbReference type="EMBL" id="FO082262">
    <property type="protein sequence ID" value="CCO20566.1"/>
    <property type="molecule type" value="Genomic_DNA"/>
</dbReference>
<dbReference type="KEGG" id="bpg:Bathy17g01020"/>
<feature type="region of interest" description="Disordered" evidence="4">
    <location>
        <begin position="1"/>
        <end position="62"/>
    </location>
</feature>
<dbReference type="OrthoDB" id="529273at2759"/>
<organism evidence="6 7">
    <name type="scientific">Bathycoccus prasinos</name>
    <dbReference type="NCBI Taxonomy" id="41875"/>
    <lineage>
        <taxon>Eukaryota</taxon>
        <taxon>Viridiplantae</taxon>
        <taxon>Chlorophyta</taxon>
        <taxon>Mamiellophyceae</taxon>
        <taxon>Mamiellales</taxon>
        <taxon>Bathycoccaceae</taxon>
        <taxon>Bathycoccus</taxon>
    </lineage>
</organism>
<keyword evidence="2" id="KW-0808">Transferase</keyword>
<proteinExistence type="predicted"/>
<feature type="compositionally biased region" description="Basic and acidic residues" evidence="4">
    <location>
        <begin position="1"/>
        <end position="12"/>
    </location>
</feature>
<keyword evidence="3" id="KW-0325">Glycoprotein</keyword>
<evidence type="ECO:0000256" key="2">
    <source>
        <dbReference type="ARBA" id="ARBA00022679"/>
    </source>
</evidence>
<reference evidence="6 7" key="1">
    <citation type="submission" date="2011-10" db="EMBL/GenBank/DDBJ databases">
        <authorList>
            <person name="Genoscope - CEA"/>
        </authorList>
    </citation>
    <scope>NUCLEOTIDE SEQUENCE [LARGE SCALE GENOMIC DNA]</scope>
    <source>
        <strain evidence="6 7">RCC 1105</strain>
    </source>
</reference>
<gene>
    <name evidence="6" type="ordered locus">Bathy17g01020</name>
</gene>
<evidence type="ECO:0000313" key="6">
    <source>
        <dbReference type="EMBL" id="CCO20566.1"/>
    </source>
</evidence>
<keyword evidence="1" id="KW-0328">Glycosyltransferase</keyword>
<dbReference type="Proteomes" id="UP000198341">
    <property type="component" value="Chromosome 17"/>
</dbReference>
<feature type="compositionally biased region" description="Basic and acidic residues" evidence="4">
    <location>
        <begin position="41"/>
        <end position="52"/>
    </location>
</feature>
<dbReference type="GO" id="GO:0005794">
    <property type="term" value="C:Golgi apparatus"/>
    <property type="evidence" value="ECO:0007669"/>
    <property type="project" value="UniProtKB-ARBA"/>
</dbReference>
<dbReference type="InterPro" id="IPR049625">
    <property type="entry name" value="Glyco_transf_61_cat"/>
</dbReference>
<dbReference type="GeneID" id="19011060"/>
<evidence type="ECO:0000313" key="7">
    <source>
        <dbReference type="Proteomes" id="UP000198341"/>
    </source>
</evidence>
<dbReference type="Pfam" id="PF04577">
    <property type="entry name" value="Glyco_transf_61"/>
    <property type="match status" value="1"/>
</dbReference>
<evidence type="ECO:0000256" key="3">
    <source>
        <dbReference type="ARBA" id="ARBA00023180"/>
    </source>
</evidence>
<dbReference type="RefSeq" id="XP_007508462.1">
    <property type="nucleotide sequence ID" value="XM_007508400.1"/>
</dbReference>
<protein>
    <submittedName>
        <fullName evidence="6">DUF563 domain protein</fullName>
    </submittedName>
</protein>
<dbReference type="AlphaFoldDB" id="K8ER88"/>
<dbReference type="PANTHER" id="PTHR20961">
    <property type="entry name" value="GLYCOSYLTRANSFERASE"/>
    <property type="match status" value="1"/>
</dbReference>
<keyword evidence="7" id="KW-1185">Reference proteome</keyword>
<dbReference type="InterPro" id="IPR007657">
    <property type="entry name" value="Glycosyltransferase_61"/>
</dbReference>
<name>K8ER88_9CHLO</name>
<feature type="compositionally biased region" description="Acidic residues" evidence="4">
    <location>
        <begin position="53"/>
        <end position="62"/>
    </location>
</feature>
<evidence type="ECO:0000259" key="5">
    <source>
        <dbReference type="Pfam" id="PF04577"/>
    </source>
</evidence>